<evidence type="ECO:0000313" key="3">
    <source>
        <dbReference type="Proteomes" id="UP001273166"/>
    </source>
</evidence>
<reference evidence="2" key="1">
    <citation type="journal article" date="2023" name="Mol. Phylogenet. Evol.">
        <title>Genome-scale phylogeny and comparative genomics of the fungal order Sordariales.</title>
        <authorList>
            <person name="Hensen N."/>
            <person name="Bonometti L."/>
            <person name="Westerberg I."/>
            <person name="Brannstrom I.O."/>
            <person name="Guillou S."/>
            <person name="Cros-Aarteil S."/>
            <person name="Calhoun S."/>
            <person name="Haridas S."/>
            <person name="Kuo A."/>
            <person name="Mondo S."/>
            <person name="Pangilinan J."/>
            <person name="Riley R."/>
            <person name="LaButti K."/>
            <person name="Andreopoulos B."/>
            <person name="Lipzen A."/>
            <person name="Chen C."/>
            <person name="Yan M."/>
            <person name="Daum C."/>
            <person name="Ng V."/>
            <person name="Clum A."/>
            <person name="Steindorff A."/>
            <person name="Ohm R.A."/>
            <person name="Martin F."/>
            <person name="Silar P."/>
            <person name="Natvig D.O."/>
            <person name="Lalanne C."/>
            <person name="Gautier V."/>
            <person name="Ament-Velasquez S.L."/>
            <person name="Kruys A."/>
            <person name="Hutchinson M.I."/>
            <person name="Powell A.J."/>
            <person name="Barry K."/>
            <person name="Miller A.N."/>
            <person name="Grigoriev I.V."/>
            <person name="Debuchy R."/>
            <person name="Gladieux P."/>
            <person name="Hiltunen Thoren M."/>
            <person name="Johannesson H."/>
        </authorList>
    </citation>
    <scope>NUCLEOTIDE SEQUENCE</scope>
    <source>
        <strain evidence="2">CBS 333.67</strain>
    </source>
</reference>
<dbReference type="GeneID" id="87889712"/>
<dbReference type="Proteomes" id="UP001273166">
    <property type="component" value="Unassembled WGS sequence"/>
</dbReference>
<name>A0AAJ0M3N3_9PEZI</name>
<reference evidence="2" key="2">
    <citation type="submission" date="2023-06" db="EMBL/GenBank/DDBJ databases">
        <authorList>
            <consortium name="Lawrence Berkeley National Laboratory"/>
            <person name="Mondo S.J."/>
            <person name="Hensen N."/>
            <person name="Bonometti L."/>
            <person name="Westerberg I."/>
            <person name="Brannstrom I.O."/>
            <person name="Guillou S."/>
            <person name="Cros-Aarteil S."/>
            <person name="Calhoun S."/>
            <person name="Haridas S."/>
            <person name="Kuo A."/>
            <person name="Pangilinan J."/>
            <person name="Riley R."/>
            <person name="Labutti K."/>
            <person name="Andreopoulos B."/>
            <person name="Lipzen A."/>
            <person name="Chen C."/>
            <person name="Yanf M."/>
            <person name="Daum C."/>
            <person name="Ng V."/>
            <person name="Clum A."/>
            <person name="Steindorff A."/>
            <person name="Ohm R."/>
            <person name="Martin F."/>
            <person name="Silar P."/>
            <person name="Natvig D."/>
            <person name="Lalanne C."/>
            <person name="Gautier V."/>
            <person name="Ament-Velasquez S.L."/>
            <person name="Kruys A."/>
            <person name="Hutchinson M.I."/>
            <person name="Powell A.J."/>
            <person name="Barry K."/>
            <person name="Miller A.N."/>
            <person name="Grigoriev I.V."/>
            <person name="Debuchy R."/>
            <person name="Gladieux P."/>
            <person name="Thoren M.H."/>
            <person name="Johannesson H."/>
        </authorList>
    </citation>
    <scope>NUCLEOTIDE SEQUENCE</scope>
    <source>
        <strain evidence="2">CBS 333.67</strain>
    </source>
</reference>
<feature type="region of interest" description="Disordered" evidence="1">
    <location>
        <begin position="281"/>
        <end position="319"/>
    </location>
</feature>
<evidence type="ECO:0008006" key="4">
    <source>
        <dbReference type="Google" id="ProtNLM"/>
    </source>
</evidence>
<accession>A0AAJ0M3N3</accession>
<keyword evidence="3" id="KW-1185">Reference proteome</keyword>
<organism evidence="2 3">
    <name type="scientific">Chaetomium strumarium</name>
    <dbReference type="NCBI Taxonomy" id="1170767"/>
    <lineage>
        <taxon>Eukaryota</taxon>
        <taxon>Fungi</taxon>
        <taxon>Dikarya</taxon>
        <taxon>Ascomycota</taxon>
        <taxon>Pezizomycotina</taxon>
        <taxon>Sordariomycetes</taxon>
        <taxon>Sordariomycetidae</taxon>
        <taxon>Sordariales</taxon>
        <taxon>Chaetomiaceae</taxon>
        <taxon>Chaetomium</taxon>
    </lineage>
</organism>
<sequence>MEEIIRTEEAECGNFTYDASEYGNRRGGFPEDDVFGEEGVIRRPSIRYRTRNYILSLNYVQAQIAGFAPLIVAMYNNDLRRELLDNALRRGTFAPQLESILAGLPQVAGKVVAFGSNGNIFGFTAAVAQREDFECYQMVAMRAVQRVLSDRHPGREIPCFVQDRFYRAAESHSHPVQPIHYVDDPTGILEVDETAVVVVTAPERELPVVDIIADVALTRPAAILCERLSLVPTSVRYPGLADPPGERMLRLEYKEHVPPEGWASSSQAAKDRAVYILRHLNSRPNPDGNVTEHTNAQQHTEDIDRGAGTGENPWDWGVH</sequence>
<comment type="caution">
    <text evidence="2">The sequence shown here is derived from an EMBL/GenBank/DDBJ whole genome shotgun (WGS) entry which is preliminary data.</text>
</comment>
<dbReference type="EMBL" id="JAUDZG010000002">
    <property type="protein sequence ID" value="KAK3307861.1"/>
    <property type="molecule type" value="Genomic_DNA"/>
</dbReference>
<proteinExistence type="predicted"/>
<dbReference type="RefSeq" id="XP_062723641.1">
    <property type="nucleotide sequence ID" value="XM_062870883.1"/>
</dbReference>
<evidence type="ECO:0000313" key="2">
    <source>
        <dbReference type="EMBL" id="KAK3307861.1"/>
    </source>
</evidence>
<dbReference type="AlphaFoldDB" id="A0AAJ0M3N3"/>
<protein>
    <recommendedName>
        <fullName evidence="4">SRR1-like domain-containing protein</fullName>
    </recommendedName>
</protein>
<gene>
    <name evidence="2" type="ORF">B0T15DRAFT_572142</name>
</gene>
<evidence type="ECO:0000256" key="1">
    <source>
        <dbReference type="SAM" id="MobiDB-lite"/>
    </source>
</evidence>